<keyword evidence="5" id="KW-0378">Hydrolase</keyword>
<dbReference type="Pfam" id="PF00481">
    <property type="entry name" value="PP2C"/>
    <property type="match status" value="1"/>
</dbReference>
<evidence type="ECO:0000256" key="4">
    <source>
        <dbReference type="ARBA" id="ARBA00022723"/>
    </source>
</evidence>
<protein>
    <recommendedName>
        <fullName evidence="3">protein-serine/threonine phosphatase</fullName>
        <ecNumber evidence="3">3.1.3.16</ecNumber>
    </recommendedName>
</protein>
<evidence type="ECO:0000259" key="9">
    <source>
        <dbReference type="PROSITE" id="PS51746"/>
    </source>
</evidence>
<dbReference type="EMBL" id="CAXKWB010079360">
    <property type="protein sequence ID" value="CAL4203478.1"/>
    <property type="molecule type" value="Genomic_DNA"/>
</dbReference>
<keyword evidence="11" id="KW-1185">Reference proteome</keyword>
<evidence type="ECO:0000313" key="10">
    <source>
        <dbReference type="EMBL" id="CAL4203478.1"/>
    </source>
</evidence>
<sequence length="414" mass="45646">MHKISFIYPRIEPTIIARTRNPFLSSSFHKNVHPISYIERSHASAAFTLNTLGKKNQSHITSSGPLISRCGALHHLIPFRTVSIADAVQANISKSKSKSKSKSRSSVNLDNFGTWDNHLELPILMESSIKHGEPIPNITASNVGCYSILGKRTYQEDRFVVLDLPNNILCCAVFDGHGGEDCSDFCAKNIESELLMQLEQHKDLETVLHSTFLSLHNKFTQKVNESRKKEKSEKVCSGAESPSNLKTSGTTATVCLLRNGVELMVANVGDSQAVLCRLGTAKVVTKDHCPSNSGEKARIIQSGGSVSVDNIGRSMVNGALNMSRSIGDLHLKQFGVTELPDTRSIRVKHGKDAFLLLMTDGVDYVLSHEEIMNIVNNAQDPHQATRQLTEVNLARMYFAIASLDICRKYLENNS</sequence>
<dbReference type="PANTHER" id="PTHR13832:SF803">
    <property type="entry name" value="PROTEIN PHOSPHATASE 1G"/>
    <property type="match status" value="1"/>
</dbReference>
<dbReference type="PANTHER" id="PTHR13832">
    <property type="entry name" value="PROTEIN PHOSPHATASE 2C"/>
    <property type="match status" value="1"/>
</dbReference>
<feature type="domain" description="PPM-type phosphatase" evidence="9">
    <location>
        <begin position="142"/>
        <end position="414"/>
    </location>
</feature>
<evidence type="ECO:0000313" key="11">
    <source>
        <dbReference type="Proteomes" id="UP001497623"/>
    </source>
</evidence>
<organism evidence="10 11">
    <name type="scientific">Meganyctiphanes norvegica</name>
    <name type="common">Northern krill</name>
    <name type="synonym">Thysanopoda norvegica</name>
    <dbReference type="NCBI Taxonomy" id="48144"/>
    <lineage>
        <taxon>Eukaryota</taxon>
        <taxon>Metazoa</taxon>
        <taxon>Ecdysozoa</taxon>
        <taxon>Arthropoda</taxon>
        <taxon>Crustacea</taxon>
        <taxon>Multicrustacea</taxon>
        <taxon>Malacostraca</taxon>
        <taxon>Eumalacostraca</taxon>
        <taxon>Eucarida</taxon>
        <taxon>Euphausiacea</taxon>
        <taxon>Euphausiidae</taxon>
        <taxon>Meganyctiphanes</taxon>
    </lineage>
</organism>
<dbReference type="InterPro" id="IPR001932">
    <property type="entry name" value="PPM-type_phosphatase-like_dom"/>
</dbReference>
<keyword evidence="6" id="KW-0460">Magnesium</keyword>
<comment type="cofactor">
    <cofactor evidence="1">
        <name>Mn(2+)</name>
        <dbReference type="ChEBI" id="CHEBI:29035"/>
    </cofactor>
</comment>
<dbReference type="SMART" id="SM00332">
    <property type="entry name" value="PP2Cc"/>
    <property type="match status" value="1"/>
</dbReference>
<dbReference type="Proteomes" id="UP001497623">
    <property type="component" value="Unassembled WGS sequence"/>
</dbReference>
<evidence type="ECO:0000256" key="7">
    <source>
        <dbReference type="ARBA" id="ARBA00022912"/>
    </source>
</evidence>
<dbReference type="Gene3D" id="3.60.40.10">
    <property type="entry name" value="PPM-type phosphatase domain"/>
    <property type="match status" value="1"/>
</dbReference>
<evidence type="ECO:0000256" key="2">
    <source>
        <dbReference type="ARBA" id="ARBA00006702"/>
    </source>
</evidence>
<keyword evidence="7" id="KW-0904">Protein phosphatase</keyword>
<keyword evidence="4" id="KW-0479">Metal-binding</keyword>
<dbReference type="SUPFAM" id="SSF81606">
    <property type="entry name" value="PP2C-like"/>
    <property type="match status" value="1"/>
</dbReference>
<proteinExistence type="inferred from homology"/>
<dbReference type="PROSITE" id="PS51746">
    <property type="entry name" value="PPM_2"/>
    <property type="match status" value="1"/>
</dbReference>
<dbReference type="GO" id="GO:0004722">
    <property type="term" value="F:protein serine/threonine phosphatase activity"/>
    <property type="evidence" value="ECO:0007669"/>
    <property type="project" value="UniProtKB-EC"/>
</dbReference>
<gene>
    <name evidence="10" type="ORF">MNOR_LOCUS37783</name>
</gene>
<evidence type="ECO:0000256" key="6">
    <source>
        <dbReference type="ARBA" id="ARBA00022842"/>
    </source>
</evidence>
<comment type="caution">
    <text evidence="10">The sequence shown here is derived from an EMBL/GenBank/DDBJ whole genome shotgun (WGS) entry which is preliminary data.</text>
</comment>
<feature type="non-terminal residue" evidence="10">
    <location>
        <position position="414"/>
    </location>
</feature>
<evidence type="ECO:0000256" key="1">
    <source>
        <dbReference type="ARBA" id="ARBA00001936"/>
    </source>
</evidence>
<accession>A0AAV2SLF6</accession>
<comment type="similarity">
    <text evidence="2">Belongs to the PP2C family.</text>
</comment>
<dbReference type="AlphaFoldDB" id="A0AAV2SLF6"/>
<dbReference type="EC" id="3.1.3.16" evidence="3"/>
<evidence type="ECO:0000256" key="8">
    <source>
        <dbReference type="ARBA" id="ARBA00023211"/>
    </source>
</evidence>
<evidence type="ECO:0000256" key="5">
    <source>
        <dbReference type="ARBA" id="ARBA00022801"/>
    </source>
</evidence>
<dbReference type="InterPro" id="IPR036457">
    <property type="entry name" value="PPM-type-like_dom_sf"/>
</dbReference>
<dbReference type="CDD" id="cd00143">
    <property type="entry name" value="PP2Cc"/>
    <property type="match status" value="1"/>
</dbReference>
<dbReference type="InterPro" id="IPR015655">
    <property type="entry name" value="PP2C"/>
</dbReference>
<evidence type="ECO:0000256" key="3">
    <source>
        <dbReference type="ARBA" id="ARBA00013081"/>
    </source>
</evidence>
<reference evidence="10 11" key="1">
    <citation type="submission" date="2024-05" db="EMBL/GenBank/DDBJ databases">
        <authorList>
            <person name="Wallberg A."/>
        </authorList>
    </citation>
    <scope>NUCLEOTIDE SEQUENCE [LARGE SCALE GENOMIC DNA]</scope>
</reference>
<dbReference type="GO" id="GO:0046872">
    <property type="term" value="F:metal ion binding"/>
    <property type="evidence" value="ECO:0007669"/>
    <property type="project" value="UniProtKB-KW"/>
</dbReference>
<name>A0AAV2SLF6_MEGNR</name>
<keyword evidence="8" id="KW-0464">Manganese</keyword>